<evidence type="ECO:0000313" key="1">
    <source>
        <dbReference type="EMBL" id="MDP9837583.1"/>
    </source>
</evidence>
<dbReference type="Proteomes" id="UP001241472">
    <property type="component" value="Unassembled WGS sequence"/>
</dbReference>
<dbReference type="EMBL" id="JAUSRF010000006">
    <property type="protein sequence ID" value="MDP9837583.1"/>
    <property type="molecule type" value="Genomic_DNA"/>
</dbReference>
<name>A0ABT9PSZ3_9HYPH</name>
<organism evidence="1 2">
    <name type="scientific">Neorhizobium huautlense</name>
    <dbReference type="NCBI Taxonomy" id="67774"/>
    <lineage>
        <taxon>Bacteria</taxon>
        <taxon>Pseudomonadati</taxon>
        <taxon>Pseudomonadota</taxon>
        <taxon>Alphaproteobacteria</taxon>
        <taxon>Hyphomicrobiales</taxon>
        <taxon>Rhizobiaceae</taxon>
        <taxon>Rhizobium/Agrobacterium group</taxon>
        <taxon>Neorhizobium</taxon>
    </lineage>
</organism>
<reference evidence="1 2" key="1">
    <citation type="submission" date="2023-07" db="EMBL/GenBank/DDBJ databases">
        <title>Sorghum-associated microbial communities from plants grown in Nebraska, USA.</title>
        <authorList>
            <person name="Schachtman D."/>
        </authorList>
    </citation>
    <scope>NUCLEOTIDE SEQUENCE [LARGE SCALE GENOMIC DNA]</scope>
    <source>
        <strain evidence="1 2">DS1307</strain>
    </source>
</reference>
<comment type="caution">
    <text evidence="1">The sequence shown here is derived from an EMBL/GenBank/DDBJ whole genome shotgun (WGS) entry which is preliminary data.</text>
</comment>
<dbReference type="RefSeq" id="WP_306834431.1">
    <property type="nucleotide sequence ID" value="NZ_JAUSRF010000006.1"/>
</dbReference>
<proteinExistence type="predicted"/>
<accession>A0ABT9PSZ3</accession>
<evidence type="ECO:0000313" key="2">
    <source>
        <dbReference type="Proteomes" id="UP001241472"/>
    </source>
</evidence>
<protein>
    <submittedName>
        <fullName evidence="1">Uncharacterized protein</fullName>
    </submittedName>
</protein>
<sequence>MTPDFSPAMLHGFVYMRIHSARYRETFPDERKSVRRAQVTFEQACAAERAALIKRAKVTPEQIDLVLSKRKICPDARLRLWKALGADPARFGVRLVGMDRQEVVS</sequence>
<keyword evidence="2" id="KW-1185">Reference proteome</keyword>
<gene>
    <name evidence="1" type="ORF">J2T09_002335</name>
</gene>